<organism evidence="10 11">
    <name type="scientific">Magnusiomyces paraingens</name>
    <dbReference type="NCBI Taxonomy" id="2606893"/>
    <lineage>
        <taxon>Eukaryota</taxon>
        <taxon>Fungi</taxon>
        <taxon>Dikarya</taxon>
        <taxon>Ascomycota</taxon>
        <taxon>Saccharomycotina</taxon>
        <taxon>Dipodascomycetes</taxon>
        <taxon>Dipodascales</taxon>
        <taxon>Dipodascaceae</taxon>
        <taxon>Magnusiomyces</taxon>
    </lineage>
</organism>
<evidence type="ECO:0000313" key="11">
    <source>
        <dbReference type="Proteomes" id="UP000398389"/>
    </source>
</evidence>
<dbReference type="SUPFAM" id="SSF54909">
    <property type="entry name" value="Dimeric alpha+beta barrel"/>
    <property type="match status" value="2"/>
</dbReference>
<dbReference type="InterPro" id="IPR013657">
    <property type="entry name" value="SCL35B1-4/HUT1"/>
</dbReference>
<evidence type="ECO:0000256" key="6">
    <source>
        <dbReference type="ARBA" id="ARBA00022989"/>
    </source>
</evidence>
<comment type="similarity">
    <text evidence="2">Belongs to the NipSnap family.</text>
</comment>
<dbReference type="GO" id="GO:0005739">
    <property type="term" value="C:mitochondrion"/>
    <property type="evidence" value="ECO:0007669"/>
    <property type="project" value="TreeGrafter"/>
</dbReference>
<keyword evidence="6 8" id="KW-1133">Transmembrane helix</keyword>
<dbReference type="EMBL" id="CABVLU010000001">
    <property type="protein sequence ID" value="VVT43551.1"/>
    <property type="molecule type" value="Genomic_DNA"/>
</dbReference>
<dbReference type="GeneID" id="43578862"/>
<keyword evidence="5 8" id="KW-0812">Transmembrane</keyword>
<keyword evidence="7 8" id="KW-0472">Membrane</keyword>
<dbReference type="SUPFAM" id="SSF103481">
    <property type="entry name" value="Multidrug resistance efflux transporter EmrE"/>
    <property type="match status" value="1"/>
</dbReference>
<feature type="domain" description="NIPSNAP" evidence="9">
    <location>
        <begin position="219"/>
        <end position="316"/>
    </location>
</feature>
<dbReference type="Pfam" id="PF07978">
    <property type="entry name" value="NIPSNAP"/>
    <property type="match status" value="2"/>
</dbReference>
<dbReference type="GO" id="GO:0000423">
    <property type="term" value="P:mitophagy"/>
    <property type="evidence" value="ECO:0007669"/>
    <property type="project" value="UniProtKB-ARBA"/>
</dbReference>
<dbReference type="RefSeq" id="XP_031850653.1">
    <property type="nucleotide sequence ID" value="XM_031994762.1"/>
</dbReference>
<evidence type="ECO:0000256" key="8">
    <source>
        <dbReference type="SAM" id="Phobius"/>
    </source>
</evidence>
<dbReference type="InterPro" id="IPR037185">
    <property type="entry name" value="EmrE-like"/>
</dbReference>
<reference evidence="10 11" key="1">
    <citation type="submission" date="2019-09" db="EMBL/GenBank/DDBJ databases">
        <authorList>
            <person name="Brejova B."/>
        </authorList>
    </citation>
    <scope>NUCLEOTIDE SEQUENCE [LARGE SCALE GENOMIC DNA]</scope>
</reference>
<dbReference type="AlphaFoldDB" id="A0A5E8AWK8"/>
<accession>A0A5E8AWK8</accession>
<feature type="transmembrane region" description="Helical" evidence="8">
    <location>
        <begin position="471"/>
        <end position="489"/>
    </location>
</feature>
<dbReference type="Pfam" id="PF08449">
    <property type="entry name" value="UAA"/>
    <property type="match status" value="1"/>
</dbReference>
<sequence>MIRRCTPQLNGAAIRLFSSTVTNKKSTRLPSFAEIKAIQLDKYIDEIKKNSTLAKLQEDATDLNQGNIKVPQLVKSFLYGSPETKKEAKDLETSFSKTLMRGKYVHEIVTHKVVPGKALEYLDLISEVYPLIAGDPANEVNLVGSWRTLVGDMDTYIHIWEYKGYPGFHHTQNKVHETPKYLEYLKELRPLLRSRESDLMQEFNFWGGTAQPHEYGGIFELRTYDLYSGKLLEWEQHWRKGLEFRKQVMEPVGAWFTHLGRLNRVHHLWQFADLEHRKISRQKSWEIPGWADTVHETVKLIDKQRSNILVPLKFSPLKKRGGKPLKEGKEDPTTASNAKSIAQIFISSPWPMILALIFGGCCSNVFTLEALVSEQKDSGHLLTATQFLFVAIEGLVHFFDPTQPANLFLAPRKVPLVKWLLPVSLFFTVSLLNNYVWVYHISVPVHIIFRSGGTLTTMVAGMIVGKKYTPYQILSVVVLTAGVIIATLASSPGGDNSKEKDTTGTPLQFAIGVSILAVAAICSSIQGLIAEKIYKQYGKHWRESLFYTHALGLPFFFFFRKDIIRQLGLVLSSEPMNLQTPLERYIPALESLSTSAPKFSMLLTPPRRLVLLLANAFTQYICVRGVNNLAGNSTALTVTIVLNVRKFVSLLLSIYLFGNSLSILTMLGTVLVFAGAGMYSYSSSISTKSKTA</sequence>
<dbReference type="Gene3D" id="3.30.70.100">
    <property type="match status" value="2"/>
</dbReference>
<keyword evidence="4" id="KW-0762">Sugar transport</keyword>
<evidence type="ECO:0000313" key="10">
    <source>
        <dbReference type="EMBL" id="VVT43551.1"/>
    </source>
</evidence>
<evidence type="ECO:0000256" key="1">
    <source>
        <dbReference type="ARBA" id="ARBA00004127"/>
    </source>
</evidence>
<protein>
    <recommendedName>
        <fullName evidence="9">NIPSNAP domain-containing protein</fullName>
    </recommendedName>
</protein>
<evidence type="ECO:0000259" key="9">
    <source>
        <dbReference type="Pfam" id="PF07978"/>
    </source>
</evidence>
<feature type="transmembrane region" description="Helical" evidence="8">
    <location>
        <begin position="509"/>
        <end position="529"/>
    </location>
</feature>
<dbReference type="Proteomes" id="UP000398389">
    <property type="component" value="Unassembled WGS sequence"/>
</dbReference>
<feature type="transmembrane region" description="Helical" evidence="8">
    <location>
        <begin position="350"/>
        <end position="372"/>
    </location>
</feature>
<dbReference type="OrthoDB" id="10262843at2759"/>
<dbReference type="FunFam" id="3.30.70.100:FF:000004">
    <property type="entry name" value="NIPSNAP family protein"/>
    <property type="match status" value="1"/>
</dbReference>
<dbReference type="GO" id="GO:0012505">
    <property type="term" value="C:endomembrane system"/>
    <property type="evidence" value="ECO:0007669"/>
    <property type="project" value="UniProtKB-SubCell"/>
</dbReference>
<evidence type="ECO:0000256" key="5">
    <source>
        <dbReference type="ARBA" id="ARBA00022692"/>
    </source>
</evidence>
<feature type="transmembrane region" description="Helical" evidence="8">
    <location>
        <begin position="379"/>
        <end position="399"/>
    </location>
</feature>
<keyword evidence="11" id="KW-1185">Reference proteome</keyword>
<dbReference type="NCBIfam" id="TIGR00803">
    <property type="entry name" value="nst"/>
    <property type="match status" value="1"/>
</dbReference>
<dbReference type="GO" id="GO:0055085">
    <property type="term" value="P:transmembrane transport"/>
    <property type="evidence" value="ECO:0007669"/>
    <property type="project" value="InterPro"/>
</dbReference>
<keyword evidence="3" id="KW-0813">Transport</keyword>
<dbReference type="InterPro" id="IPR051557">
    <property type="entry name" value="NipSnap_domain"/>
</dbReference>
<evidence type="ECO:0000256" key="3">
    <source>
        <dbReference type="ARBA" id="ARBA00022448"/>
    </source>
</evidence>
<proteinExistence type="inferred from homology"/>
<feature type="domain" description="NIPSNAP" evidence="9">
    <location>
        <begin position="107"/>
        <end position="203"/>
    </location>
</feature>
<comment type="subcellular location">
    <subcellularLocation>
        <location evidence="1">Endomembrane system</location>
        <topology evidence="1">Multi-pass membrane protein</topology>
    </subcellularLocation>
</comment>
<gene>
    <name evidence="10" type="ORF">SAPINGB_P000037</name>
</gene>
<evidence type="ECO:0000256" key="4">
    <source>
        <dbReference type="ARBA" id="ARBA00022597"/>
    </source>
</evidence>
<evidence type="ECO:0000256" key="2">
    <source>
        <dbReference type="ARBA" id="ARBA00005291"/>
    </source>
</evidence>
<feature type="transmembrane region" description="Helical" evidence="8">
    <location>
        <begin position="647"/>
        <end position="680"/>
    </location>
</feature>
<evidence type="ECO:0000256" key="7">
    <source>
        <dbReference type="ARBA" id="ARBA00023136"/>
    </source>
</evidence>
<dbReference type="InterPro" id="IPR012577">
    <property type="entry name" value="NIPSNAP"/>
</dbReference>
<dbReference type="PANTHER" id="PTHR21017">
    <property type="entry name" value="NIPSNAP-RELATED"/>
    <property type="match status" value="1"/>
</dbReference>
<dbReference type="InterPro" id="IPR011008">
    <property type="entry name" value="Dimeric_a/b-barrel"/>
</dbReference>
<dbReference type="PANTHER" id="PTHR21017:SF17">
    <property type="entry name" value="PROTEIN NIPSNAP"/>
    <property type="match status" value="1"/>
</dbReference>
<feature type="transmembrane region" description="Helical" evidence="8">
    <location>
        <begin position="419"/>
        <end position="440"/>
    </location>
</feature>
<name>A0A5E8AWK8_9ASCO</name>